<dbReference type="PROSITE" id="PS00028">
    <property type="entry name" value="ZINC_FINGER_C2H2_1"/>
    <property type="match status" value="1"/>
</dbReference>
<evidence type="ECO:0000313" key="3">
    <source>
        <dbReference type="Proteomes" id="UP000483820"/>
    </source>
</evidence>
<organism evidence="2 3">
    <name type="scientific">Caenorhabditis remanei</name>
    <name type="common">Caenorhabditis vulgaris</name>
    <dbReference type="NCBI Taxonomy" id="31234"/>
    <lineage>
        <taxon>Eukaryota</taxon>
        <taxon>Metazoa</taxon>
        <taxon>Ecdysozoa</taxon>
        <taxon>Nematoda</taxon>
        <taxon>Chromadorea</taxon>
        <taxon>Rhabditida</taxon>
        <taxon>Rhabditina</taxon>
        <taxon>Rhabditomorpha</taxon>
        <taxon>Rhabditoidea</taxon>
        <taxon>Rhabditidae</taxon>
        <taxon>Peloderinae</taxon>
        <taxon>Caenorhabditis</taxon>
    </lineage>
</organism>
<comment type="caution">
    <text evidence="2">The sequence shown here is derived from an EMBL/GenBank/DDBJ whole genome shotgun (WGS) entry which is preliminary data.</text>
</comment>
<dbReference type="InterPro" id="IPR013087">
    <property type="entry name" value="Znf_C2H2_type"/>
</dbReference>
<dbReference type="CTD" id="78773633"/>
<protein>
    <recommendedName>
        <fullName evidence="1">C2H2-type domain-containing protein</fullName>
    </recommendedName>
</protein>
<name>A0A6A5HTU8_CAERE</name>
<gene>
    <name evidence="2" type="ORF">GCK72_003477</name>
</gene>
<dbReference type="Proteomes" id="UP000483820">
    <property type="component" value="Chromosome I"/>
</dbReference>
<dbReference type="KEGG" id="crq:GCK72_003477"/>
<proteinExistence type="predicted"/>
<feature type="domain" description="C2H2-type" evidence="1">
    <location>
        <begin position="30"/>
        <end position="52"/>
    </location>
</feature>
<dbReference type="EMBL" id="WUAV01000001">
    <property type="protein sequence ID" value="KAF1771650.1"/>
    <property type="molecule type" value="Genomic_DNA"/>
</dbReference>
<sequence length="178" mass="19806">MGQKLLEWLQKFGCLTDDNYQQDGVVSLRCRKSNCKSTFPTIIGLKRHESRHSLMFSASSARFYEVASLKKGVPNTNPSEGYEVVVFSHYSKLEGANVSVLEETPINNVIITKIESKSMHQGFFQALVSTNVSGISRVTYMEDGVKYMILVKMLAAGKNFGSEMKAIDDAFKAFPDTA</sequence>
<dbReference type="RefSeq" id="XP_053592723.1">
    <property type="nucleotide sequence ID" value="XM_053724078.1"/>
</dbReference>
<evidence type="ECO:0000259" key="1">
    <source>
        <dbReference type="PROSITE" id="PS00028"/>
    </source>
</evidence>
<reference evidence="2 3" key="1">
    <citation type="submission" date="2019-12" db="EMBL/GenBank/DDBJ databases">
        <title>Chromosome-level assembly of the Caenorhabditis remanei genome.</title>
        <authorList>
            <person name="Teterina A.A."/>
            <person name="Willis J.H."/>
            <person name="Phillips P.C."/>
        </authorList>
    </citation>
    <scope>NUCLEOTIDE SEQUENCE [LARGE SCALE GENOMIC DNA]</scope>
    <source>
        <strain evidence="2 3">PX506</strain>
        <tissue evidence="2">Whole organism</tissue>
    </source>
</reference>
<dbReference type="AlphaFoldDB" id="A0A6A5HTU8"/>
<evidence type="ECO:0000313" key="2">
    <source>
        <dbReference type="EMBL" id="KAF1771650.1"/>
    </source>
</evidence>
<dbReference type="GeneID" id="78773633"/>
<accession>A0A6A5HTU8</accession>